<dbReference type="GO" id="GO:0016020">
    <property type="term" value="C:membrane"/>
    <property type="evidence" value="ECO:0007669"/>
    <property type="project" value="GOC"/>
</dbReference>
<keyword evidence="2" id="KW-0269">Exonuclease</keyword>
<dbReference type="SUPFAM" id="SSF56219">
    <property type="entry name" value="DNase I-like"/>
    <property type="match status" value="1"/>
</dbReference>
<proteinExistence type="predicted"/>
<dbReference type="Proteomes" id="UP000000321">
    <property type="component" value="Unassembled WGS sequence"/>
</dbReference>
<evidence type="ECO:0000259" key="1">
    <source>
        <dbReference type="Pfam" id="PF03372"/>
    </source>
</evidence>
<protein>
    <submittedName>
        <fullName evidence="2">Endonuclease/exonuclease/phosphatase</fullName>
    </submittedName>
</protein>
<dbReference type="EMBL" id="AAPJ01000006">
    <property type="protein sequence ID" value="EAS48884.1"/>
    <property type="molecule type" value="Genomic_DNA"/>
</dbReference>
<dbReference type="Pfam" id="PF03372">
    <property type="entry name" value="Exo_endo_phos"/>
    <property type="match status" value="1"/>
</dbReference>
<accession>Q1YFT9</accession>
<dbReference type="GO" id="GO:0004519">
    <property type="term" value="F:endonuclease activity"/>
    <property type="evidence" value="ECO:0007669"/>
    <property type="project" value="UniProtKB-KW"/>
</dbReference>
<dbReference type="InterPro" id="IPR051916">
    <property type="entry name" value="GPI-anchor_lipid_remodeler"/>
</dbReference>
<dbReference type="AlphaFoldDB" id="Q1YFT9"/>
<comment type="caution">
    <text evidence="2">The sequence shown here is derived from an EMBL/GenBank/DDBJ whole genome shotgun (WGS) entry which is preliminary data.</text>
</comment>
<evidence type="ECO:0000313" key="3">
    <source>
        <dbReference type="Proteomes" id="UP000000321"/>
    </source>
</evidence>
<dbReference type="GO" id="GO:0006506">
    <property type="term" value="P:GPI anchor biosynthetic process"/>
    <property type="evidence" value="ECO:0007669"/>
    <property type="project" value="TreeGrafter"/>
</dbReference>
<dbReference type="RefSeq" id="WP_009210905.1">
    <property type="nucleotide sequence ID" value="NZ_BBWP01000004.1"/>
</dbReference>
<name>Q1YFT9_AURMS</name>
<dbReference type="InterPro" id="IPR005135">
    <property type="entry name" value="Endo/exonuclease/phosphatase"/>
</dbReference>
<organism evidence="2 3">
    <name type="scientific">Aurantimonas manganoxydans (strain ATCC BAA-1229 / DSM 21871 / SI85-9A1)</name>
    <dbReference type="NCBI Taxonomy" id="287752"/>
    <lineage>
        <taxon>Bacteria</taxon>
        <taxon>Pseudomonadati</taxon>
        <taxon>Pseudomonadota</taxon>
        <taxon>Alphaproteobacteria</taxon>
        <taxon>Hyphomicrobiales</taxon>
        <taxon>Aurantimonadaceae</taxon>
        <taxon>Aurantimonas</taxon>
    </lineage>
</organism>
<keyword evidence="3" id="KW-1185">Reference proteome</keyword>
<dbReference type="PANTHER" id="PTHR14859:SF15">
    <property type="entry name" value="ENDONUCLEASE_EXONUCLEASE_PHOSPHATASE DOMAIN-CONTAINING PROTEIN"/>
    <property type="match status" value="1"/>
</dbReference>
<evidence type="ECO:0000313" key="2">
    <source>
        <dbReference type="EMBL" id="EAS48884.1"/>
    </source>
</evidence>
<sequence length="248" mass="27056">MAASQPEPGTAERGVIRAVTWNCHGSIGADRRCDPDRTLATIARLGPDILALQEVDGRSHLGRRQRAFETLGQELLKTAGSQIVEARTVPREDRDYGHLLWSRWPIVSATIHTLPEPGVEPRAAIEAVVAAPSGHLRVLAFHLGLLRRQRRAQAQFLAERVDARDVPTLAMGDGNDLRLGGALHGALAPRLPVHTAPRSFPARWPMLRLDRIYASEGFSLVTHGPGHASRPASDHLAVMADLAWPEIV</sequence>
<dbReference type="InterPro" id="IPR036691">
    <property type="entry name" value="Endo/exonu/phosph_ase_sf"/>
</dbReference>
<gene>
    <name evidence="2" type="ORF">SI859A1_03090</name>
</gene>
<keyword evidence="2" id="KW-0255">Endonuclease</keyword>
<keyword evidence="2" id="KW-0540">Nuclease</keyword>
<dbReference type="BioCyc" id="AURANTIMONAS:SI859A1_03090-MONOMER"/>
<dbReference type="Gene3D" id="3.60.10.10">
    <property type="entry name" value="Endonuclease/exonuclease/phosphatase"/>
    <property type="match status" value="1"/>
</dbReference>
<dbReference type="PANTHER" id="PTHR14859">
    <property type="entry name" value="CALCOFLUOR WHITE HYPERSENSITIVE PROTEIN PRECURSOR"/>
    <property type="match status" value="1"/>
</dbReference>
<feature type="domain" description="Endonuclease/exonuclease/phosphatase" evidence="1">
    <location>
        <begin position="19"/>
        <end position="235"/>
    </location>
</feature>
<dbReference type="OrthoDB" id="9813425at2"/>
<dbReference type="GO" id="GO:0004527">
    <property type="term" value="F:exonuclease activity"/>
    <property type="evidence" value="ECO:0007669"/>
    <property type="project" value="UniProtKB-KW"/>
</dbReference>
<keyword evidence="2" id="KW-0378">Hydrolase</keyword>
<reference evidence="2 3" key="1">
    <citation type="journal article" date="2008" name="Appl. Environ. Microbiol.">
        <title>Genomic insights into Mn(II) oxidation by the marine alphaproteobacterium Aurantimonas sp. strain SI85-9A1.</title>
        <authorList>
            <person name="Dick G.J."/>
            <person name="Podell S."/>
            <person name="Johnson H.A."/>
            <person name="Rivera-Espinoza Y."/>
            <person name="Bernier-Latmani R."/>
            <person name="McCarthy J.K."/>
            <person name="Torpey J.W."/>
            <person name="Clement B.G."/>
            <person name="Gaasterland T."/>
            <person name="Tebo B.M."/>
        </authorList>
    </citation>
    <scope>NUCLEOTIDE SEQUENCE [LARGE SCALE GENOMIC DNA]</scope>
    <source>
        <strain evidence="2 3">SI85-9A1</strain>
    </source>
</reference>
<dbReference type="HOGENOM" id="CLU_060500_3_0_5"/>